<dbReference type="AlphaFoldDB" id="M4RT77"/>
<dbReference type="eggNOG" id="ENOG5031IXC">
    <property type="taxonomic scope" value="Bacteria"/>
</dbReference>
<gene>
    <name evidence="2" type="ORF">C427_4667</name>
</gene>
<dbReference type="STRING" id="1129794.C427_4667"/>
<organism evidence="2 3">
    <name type="scientific">Paraglaciecola psychrophila 170</name>
    <dbReference type="NCBI Taxonomy" id="1129794"/>
    <lineage>
        <taxon>Bacteria</taxon>
        <taxon>Pseudomonadati</taxon>
        <taxon>Pseudomonadota</taxon>
        <taxon>Gammaproteobacteria</taxon>
        <taxon>Alteromonadales</taxon>
        <taxon>Alteromonadaceae</taxon>
        <taxon>Paraglaciecola</taxon>
    </lineage>
</organism>
<evidence type="ECO:0000313" key="2">
    <source>
        <dbReference type="EMBL" id="AGH46766.1"/>
    </source>
</evidence>
<proteinExistence type="predicted"/>
<feature type="transmembrane region" description="Helical" evidence="1">
    <location>
        <begin position="26"/>
        <end position="44"/>
    </location>
</feature>
<dbReference type="PATRIC" id="fig|1129794.4.peg.4647"/>
<accession>M4RT77</accession>
<name>M4RT77_9ALTE</name>
<reference evidence="2 3" key="1">
    <citation type="journal article" date="2013" name="Genome Announc.">
        <title>Complete Genome Sequence of Glaciecola psychrophila Strain 170T.</title>
        <authorList>
            <person name="Yin J."/>
            <person name="Chen J."/>
            <person name="Liu G."/>
            <person name="Yu Y."/>
            <person name="Song L."/>
            <person name="Wang X."/>
            <person name="Qu X."/>
        </authorList>
    </citation>
    <scope>NUCLEOTIDE SEQUENCE [LARGE SCALE GENOMIC DNA]</scope>
    <source>
        <strain evidence="2 3">170</strain>
    </source>
</reference>
<evidence type="ECO:0000256" key="1">
    <source>
        <dbReference type="SAM" id="Phobius"/>
    </source>
</evidence>
<dbReference type="KEGG" id="gps:C427_4667"/>
<dbReference type="EMBL" id="CP003837">
    <property type="protein sequence ID" value="AGH46766.1"/>
    <property type="molecule type" value="Genomic_DNA"/>
</dbReference>
<keyword evidence="1" id="KW-0472">Membrane</keyword>
<evidence type="ECO:0000313" key="3">
    <source>
        <dbReference type="Proteomes" id="UP000011864"/>
    </source>
</evidence>
<keyword evidence="3" id="KW-1185">Reference proteome</keyword>
<protein>
    <submittedName>
        <fullName evidence="2">Uncharacterized protein</fullName>
    </submittedName>
</protein>
<sequence length="348" mass="38501">MVKFVIQKNTVFVAHKDKGIINLGKIKAGLLVISVYFVFDFLLVSSCKDIYNTNFNHRSREYGMFMNTRLPLLSFLFLIFSGCTSIDGVPERSVDIESELNALAPYFAPSVIADYNAKLSNSDKREYRNEVIAARMRAIDLNFNEFIKNISSESKYIGIGTDTAVLLLNAVGAVSTVSSTQAILSASSASILGTKSSIDKNAFFDTTLSALVSQMQATRAQTLVKLYLGLSSSAKDYPLMLGLVDIENYFQAGTIIGAVSEISKTAGNAKIEAEEEVKEIRTGEYLKDQAGNTLRELWKPDGTTKDKYFEGKLGVWMKENNIDASITYFFSSADFAEDRKKALKELKL</sequence>
<dbReference type="HOGENOM" id="CLU_796586_0_0_6"/>
<keyword evidence="1" id="KW-0812">Transmembrane</keyword>
<keyword evidence="1" id="KW-1133">Transmembrane helix</keyword>
<dbReference type="Proteomes" id="UP000011864">
    <property type="component" value="Chromosome"/>
</dbReference>